<dbReference type="AlphaFoldDB" id="A0A8S3K5J9"/>
<dbReference type="EMBL" id="CAJOBI010357720">
    <property type="protein sequence ID" value="CAF5224762.1"/>
    <property type="molecule type" value="Genomic_DNA"/>
</dbReference>
<reference evidence="1" key="1">
    <citation type="submission" date="2021-02" db="EMBL/GenBank/DDBJ databases">
        <authorList>
            <person name="Nowell W R."/>
        </authorList>
    </citation>
    <scope>NUCLEOTIDE SEQUENCE</scope>
</reference>
<organism evidence="1 2">
    <name type="scientific">Rotaria magnacalcarata</name>
    <dbReference type="NCBI Taxonomy" id="392030"/>
    <lineage>
        <taxon>Eukaryota</taxon>
        <taxon>Metazoa</taxon>
        <taxon>Spiralia</taxon>
        <taxon>Gnathifera</taxon>
        <taxon>Rotifera</taxon>
        <taxon>Eurotatoria</taxon>
        <taxon>Bdelloidea</taxon>
        <taxon>Philodinida</taxon>
        <taxon>Philodinidae</taxon>
        <taxon>Rotaria</taxon>
    </lineage>
</organism>
<sequence length="174" mass="20275">QLYRSVSIDHRRLPDLSILPCKYDQQYVIEHEQYCNLYHVCKQGNYHLFACISNGEDNQPTSYFYQPNGQCAAPLPTLCPRTKSVFSYGRLLATANSEIFQPFIMPEQQQQHQQHYNYGSIPIQERVEPIPKCRSTDNYIISHERYCNLFYGCKEGELILYACVDRLTNTYGGL</sequence>
<feature type="non-terminal residue" evidence="1">
    <location>
        <position position="174"/>
    </location>
</feature>
<evidence type="ECO:0000313" key="1">
    <source>
        <dbReference type="EMBL" id="CAF5224762.1"/>
    </source>
</evidence>
<evidence type="ECO:0008006" key="3">
    <source>
        <dbReference type="Google" id="ProtNLM"/>
    </source>
</evidence>
<evidence type="ECO:0000313" key="2">
    <source>
        <dbReference type="Proteomes" id="UP000676336"/>
    </source>
</evidence>
<feature type="non-terminal residue" evidence="1">
    <location>
        <position position="1"/>
    </location>
</feature>
<comment type="caution">
    <text evidence="1">The sequence shown here is derived from an EMBL/GenBank/DDBJ whole genome shotgun (WGS) entry which is preliminary data.</text>
</comment>
<gene>
    <name evidence="1" type="ORF">SMN809_LOCUS83963</name>
</gene>
<accession>A0A8S3K5J9</accession>
<proteinExistence type="predicted"/>
<dbReference type="Proteomes" id="UP000676336">
    <property type="component" value="Unassembled WGS sequence"/>
</dbReference>
<name>A0A8S3K5J9_9BILA</name>
<protein>
    <recommendedName>
        <fullName evidence="3">Chitin-binding type-2 domain-containing protein</fullName>
    </recommendedName>
</protein>